<protein>
    <submittedName>
        <fullName evidence="1">(apollo) hypothetical protein</fullName>
    </submittedName>
</protein>
<dbReference type="EMBL" id="CAJQZP010000295">
    <property type="protein sequence ID" value="CAG4955203.1"/>
    <property type="molecule type" value="Genomic_DNA"/>
</dbReference>
<keyword evidence="2" id="KW-1185">Reference proteome</keyword>
<sequence length="334" mass="38717">MNNTRGRRLVQLATSSFQQPRQQRLNEATGQLHEDETMQQCDTSSEEVLFKEGSSSDSDYLPEESNVGFQYNTLEESTSSNVEVLDEETGVLTRKDTHKMKRNRKGQADQTKWKRLRNSKAGLQGKQYEDFEKDRNGKYKQILLRSAKCLLARCGGHTEMKHGGPRQRFECEMLTEKDRKLIFDSYWALSSWEAHKVYIRNLVSLYAPQHRRSSSLDSRKNKGFKYFLSLKDNAKRVHVFEKNKIIEQKCLEVGHTQMEVDSIHSSIERKLSPHRDIFIPGDYINIIKSARSKPEPYKVVCLSYSDFSMYEDVRYSSIRPGNKKGDPLVVDIVA</sequence>
<evidence type="ECO:0000313" key="1">
    <source>
        <dbReference type="EMBL" id="CAG4955203.1"/>
    </source>
</evidence>
<dbReference type="Proteomes" id="UP000691718">
    <property type="component" value="Unassembled WGS sequence"/>
</dbReference>
<proteinExistence type="predicted"/>
<dbReference type="OrthoDB" id="7367179at2759"/>
<name>A0A8S3WFI8_PARAO</name>
<dbReference type="AlphaFoldDB" id="A0A8S3WFI8"/>
<accession>A0A8S3WFI8</accession>
<comment type="caution">
    <text evidence="1">The sequence shown here is derived from an EMBL/GenBank/DDBJ whole genome shotgun (WGS) entry which is preliminary data.</text>
</comment>
<gene>
    <name evidence="1" type="ORF">PAPOLLO_LOCUS5256</name>
</gene>
<organism evidence="1 2">
    <name type="scientific">Parnassius apollo</name>
    <name type="common">Apollo butterfly</name>
    <name type="synonym">Papilio apollo</name>
    <dbReference type="NCBI Taxonomy" id="110799"/>
    <lineage>
        <taxon>Eukaryota</taxon>
        <taxon>Metazoa</taxon>
        <taxon>Ecdysozoa</taxon>
        <taxon>Arthropoda</taxon>
        <taxon>Hexapoda</taxon>
        <taxon>Insecta</taxon>
        <taxon>Pterygota</taxon>
        <taxon>Neoptera</taxon>
        <taxon>Endopterygota</taxon>
        <taxon>Lepidoptera</taxon>
        <taxon>Glossata</taxon>
        <taxon>Ditrysia</taxon>
        <taxon>Papilionoidea</taxon>
        <taxon>Papilionidae</taxon>
        <taxon>Parnassiinae</taxon>
        <taxon>Parnassini</taxon>
        <taxon>Parnassius</taxon>
        <taxon>Parnassius</taxon>
    </lineage>
</organism>
<evidence type="ECO:0000313" key="2">
    <source>
        <dbReference type="Proteomes" id="UP000691718"/>
    </source>
</evidence>
<reference evidence="1" key="1">
    <citation type="submission" date="2021-04" db="EMBL/GenBank/DDBJ databases">
        <authorList>
            <person name="Tunstrom K."/>
        </authorList>
    </citation>
    <scope>NUCLEOTIDE SEQUENCE</scope>
</reference>